<dbReference type="InterPro" id="IPR035906">
    <property type="entry name" value="MetI-like_sf"/>
</dbReference>
<name>A0A6I6LK32_STUST</name>
<feature type="transmembrane region" description="Helical" evidence="7">
    <location>
        <begin position="171"/>
        <end position="192"/>
    </location>
</feature>
<dbReference type="FunFam" id="1.10.3720.10:FF:000003">
    <property type="entry name" value="Aliphatic sulfonate ABC transporter permease"/>
    <property type="match status" value="1"/>
</dbReference>
<evidence type="ECO:0000256" key="4">
    <source>
        <dbReference type="ARBA" id="ARBA00022692"/>
    </source>
</evidence>
<proteinExistence type="inferred from homology"/>
<dbReference type="PANTHER" id="PTHR30151:SF0">
    <property type="entry name" value="ABC TRANSPORTER PERMEASE PROTEIN MJ0413-RELATED"/>
    <property type="match status" value="1"/>
</dbReference>
<dbReference type="SUPFAM" id="SSF161098">
    <property type="entry name" value="MetI-like"/>
    <property type="match status" value="1"/>
</dbReference>
<protein>
    <submittedName>
        <fullName evidence="9">ABC transporter permease subunit</fullName>
    </submittedName>
</protein>
<feature type="transmembrane region" description="Helical" evidence="7">
    <location>
        <begin position="269"/>
        <end position="287"/>
    </location>
</feature>
<dbReference type="RefSeq" id="WP_158187115.1">
    <property type="nucleotide sequence ID" value="NZ_CP046902.1"/>
</dbReference>
<evidence type="ECO:0000256" key="3">
    <source>
        <dbReference type="ARBA" id="ARBA00022475"/>
    </source>
</evidence>
<dbReference type="PROSITE" id="PS50928">
    <property type="entry name" value="ABC_TM1"/>
    <property type="match status" value="1"/>
</dbReference>
<dbReference type="InterPro" id="IPR000515">
    <property type="entry name" value="MetI-like"/>
</dbReference>
<evidence type="ECO:0000256" key="1">
    <source>
        <dbReference type="ARBA" id="ARBA00004651"/>
    </source>
</evidence>
<dbReference type="OrthoDB" id="8138334at2"/>
<comment type="similarity">
    <text evidence="7">Belongs to the binding-protein-dependent transport system permease family.</text>
</comment>
<dbReference type="PANTHER" id="PTHR30151">
    <property type="entry name" value="ALKANE SULFONATE ABC TRANSPORTER-RELATED, MEMBRANE SUBUNIT"/>
    <property type="match status" value="1"/>
</dbReference>
<sequence>MSVKPNPVFDSATAVPAATVAPPALEVAAAPSPPAAPMSSPPRRRLPVMTGRYLVRIAALLMALVVWHLAVSHGFNLFINFENVPAPLLVGQALVAQLSSSEFYLHIVYSLERIAIAYAYAVVLGVLTGVMIGRSRWAEDIILPYIELFRPIPAVAWIPLAILMLPTEQSSIVFITFLGAFFPIVLNTVHGVEQTPDVLVRAARSLGASKKAILWHVVIPGAMPSIVAGLAIGMGVAWFSLLAGEIISGQYGIGYFTWTSYTLVKYPEIIIGMLAIGGLGTLCTLIVRKACAPLLHWQAKGGRP</sequence>
<gene>
    <name evidence="9" type="ORF">GQA94_05410</name>
</gene>
<keyword evidence="4 7" id="KW-0812">Transmembrane</keyword>
<dbReference type="EMBL" id="CP046902">
    <property type="protein sequence ID" value="QGZ29533.1"/>
    <property type="molecule type" value="Genomic_DNA"/>
</dbReference>
<evidence type="ECO:0000256" key="7">
    <source>
        <dbReference type="RuleBase" id="RU363032"/>
    </source>
</evidence>
<evidence type="ECO:0000313" key="10">
    <source>
        <dbReference type="Proteomes" id="UP000438983"/>
    </source>
</evidence>
<keyword evidence="6 7" id="KW-0472">Membrane</keyword>
<evidence type="ECO:0000313" key="9">
    <source>
        <dbReference type="EMBL" id="QGZ29533.1"/>
    </source>
</evidence>
<feature type="domain" description="ABC transmembrane type-1" evidence="8">
    <location>
        <begin position="107"/>
        <end position="287"/>
    </location>
</feature>
<dbReference type="Gene3D" id="1.10.3720.10">
    <property type="entry name" value="MetI-like"/>
    <property type="match status" value="1"/>
</dbReference>
<dbReference type="Pfam" id="PF00528">
    <property type="entry name" value="BPD_transp_1"/>
    <property type="match status" value="1"/>
</dbReference>
<dbReference type="AlphaFoldDB" id="A0A6I6LK32"/>
<keyword evidence="5 7" id="KW-1133">Transmembrane helix</keyword>
<comment type="subcellular location">
    <subcellularLocation>
        <location evidence="1 7">Cell membrane</location>
        <topology evidence="1 7">Multi-pass membrane protein</topology>
    </subcellularLocation>
</comment>
<feature type="transmembrane region" description="Helical" evidence="7">
    <location>
        <begin position="145"/>
        <end position="165"/>
    </location>
</feature>
<feature type="transmembrane region" description="Helical" evidence="7">
    <location>
        <begin position="53"/>
        <end position="71"/>
    </location>
</feature>
<dbReference type="CDD" id="cd06261">
    <property type="entry name" value="TM_PBP2"/>
    <property type="match status" value="1"/>
</dbReference>
<reference evidence="9 10" key="1">
    <citation type="submission" date="2019-12" db="EMBL/GenBank/DDBJ databases">
        <title>Complete genome sequence of Pseudomonas stutzeri.</title>
        <authorList>
            <person name="Lim S.R."/>
            <person name="Kim J.H."/>
        </authorList>
    </citation>
    <scope>NUCLEOTIDE SEQUENCE [LARGE SCALE GENOMIC DNA]</scope>
    <source>
        <strain evidence="9 10">PM101005</strain>
    </source>
</reference>
<dbReference type="GO" id="GO:0005886">
    <property type="term" value="C:plasma membrane"/>
    <property type="evidence" value="ECO:0007669"/>
    <property type="project" value="UniProtKB-SubCell"/>
</dbReference>
<evidence type="ECO:0000256" key="2">
    <source>
        <dbReference type="ARBA" id="ARBA00022448"/>
    </source>
</evidence>
<feature type="transmembrane region" description="Helical" evidence="7">
    <location>
        <begin position="213"/>
        <end position="239"/>
    </location>
</feature>
<evidence type="ECO:0000256" key="6">
    <source>
        <dbReference type="ARBA" id="ARBA00023136"/>
    </source>
</evidence>
<dbReference type="Proteomes" id="UP000438983">
    <property type="component" value="Chromosome"/>
</dbReference>
<feature type="transmembrane region" description="Helical" evidence="7">
    <location>
        <begin position="114"/>
        <end position="133"/>
    </location>
</feature>
<evidence type="ECO:0000256" key="5">
    <source>
        <dbReference type="ARBA" id="ARBA00022989"/>
    </source>
</evidence>
<keyword evidence="2 7" id="KW-0813">Transport</keyword>
<dbReference type="GO" id="GO:0042918">
    <property type="term" value="P:alkanesulfonate transmembrane transport"/>
    <property type="evidence" value="ECO:0007669"/>
    <property type="project" value="UniProtKB-ARBA"/>
</dbReference>
<organism evidence="9 10">
    <name type="scientific">Stutzerimonas stutzeri</name>
    <name type="common">Pseudomonas stutzeri</name>
    <dbReference type="NCBI Taxonomy" id="316"/>
    <lineage>
        <taxon>Bacteria</taxon>
        <taxon>Pseudomonadati</taxon>
        <taxon>Pseudomonadota</taxon>
        <taxon>Gammaproteobacteria</taxon>
        <taxon>Pseudomonadales</taxon>
        <taxon>Pseudomonadaceae</taxon>
        <taxon>Stutzerimonas</taxon>
    </lineage>
</organism>
<evidence type="ECO:0000259" key="8">
    <source>
        <dbReference type="PROSITE" id="PS50928"/>
    </source>
</evidence>
<keyword evidence="3" id="KW-1003">Cell membrane</keyword>
<accession>A0A6I6LK32</accession>